<dbReference type="InterPro" id="IPR027417">
    <property type="entry name" value="P-loop_NTPase"/>
</dbReference>
<organism evidence="1 2">
    <name type="scientific">Tistrella bauzanensis</name>
    <dbReference type="NCBI Taxonomy" id="657419"/>
    <lineage>
        <taxon>Bacteria</taxon>
        <taxon>Pseudomonadati</taxon>
        <taxon>Pseudomonadota</taxon>
        <taxon>Alphaproteobacteria</taxon>
        <taxon>Geminicoccales</taxon>
        <taxon>Geminicoccaceae</taxon>
        <taxon>Tistrella</taxon>
    </lineage>
</organism>
<evidence type="ECO:0000313" key="1">
    <source>
        <dbReference type="EMBL" id="GGB54978.1"/>
    </source>
</evidence>
<gene>
    <name evidence="1" type="ORF">GCM10011505_39970</name>
</gene>
<keyword evidence="2" id="KW-1185">Reference proteome</keyword>
<dbReference type="Gene3D" id="3.40.50.300">
    <property type="entry name" value="P-loop containing nucleotide triphosphate hydrolases"/>
    <property type="match status" value="1"/>
</dbReference>
<reference evidence="2" key="1">
    <citation type="journal article" date="2019" name="Int. J. Syst. Evol. Microbiol.">
        <title>The Global Catalogue of Microorganisms (GCM) 10K type strain sequencing project: providing services to taxonomists for standard genome sequencing and annotation.</title>
        <authorList>
            <consortium name="The Broad Institute Genomics Platform"/>
            <consortium name="The Broad Institute Genome Sequencing Center for Infectious Disease"/>
            <person name="Wu L."/>
            <person name="Ma J."/>
        </authorList>
    </citation>
    <scope>NUCLEOTIDE SEQUENCE [LARGE SCALE GENOMIC DNA]</scope>
    <source>
        <strain evidence="2">CGMCC 1.10188</strain>
    </source>
</reference>
<comment type="caution">
    <text evidence="1">The sequence shown here is derived from an EMBL/GenBank/DDBJ whole genome shotgun (WGS) entry which is preliminary data.</text>
</comment>
<proteinExistence type="predicted"/>
<keyword evidence="1" id="KW-0808">Transferase</keyword>
<sequence length="319" mass="33326">MYRYRHGTIVIGSALPLPDLISDAALIGDSDCDVFIHPGAVSESLPDVTVGGPLWQVAPDGAGGLRVLITIRGIARFLLTGGREVLVEAGPAVAERPDRLLTWLYGTVFSGLLLQRGTLPLHVASIRTPHGLLAITGQSGAGKSTLAGALLSRGHRLLADDLLQLVDGARPDRLGSRGPLTGHAGVPRLRLSVPAIAAFGLGDAPWQPVEGRDKSETALPLPGRGTPDRAPGQLAALVVLAPGAPDSPARLDRLTGIEAIRAVQLALYRPGLTNAMIGTAATRTICFLIAARLPIWRLTRPMGLERIDQGITALAPLLG</sequence>
<protein>
    <submittedName>
        <fullName evidence="1">HPr kinase</fullName>
    </submittedName>
</protein>
<keyword evidence="1" id="KW-0418">Kinase</keyword>
<evidence type="ECO:0000313" key="2">
    <source>
        <dbReference type="Proteomes" id="UP000603352"/>
    </source>
</evidence>
<accession>A0ABQ1IXE8</accession>
<dbReference type="SUPFAM" id="SSF53795">
    <property type="entry name" value="PEP carboxykinase-like"/>
    <property type="match status" value="1"/>
</dbReference>
<dbReference type="RefSeq" id="WP_188581188.1">
    <property type="nucleotide sequence ID" value="NZ_BMDZ01000060.1"/>
</dbReference>
<dbReference type="GO" id="GO:0016301">
    <property type="term" value="F:kinase activity"/>
    <property type="evidence" value="ECO:0007669"/>
    <property type="project" value="UniProtKB-KW"/>
</dbReference>
<dbReference type="EMBL" id="BMDZ01000060">
    <property type="protein sequence ID" value="GGB54978.1"/>
    <property type="molecule type" value="Genomic_DNA"/>
</dbReference>
<name>A0ABQ1IXE8_9PROT</name>
<dbReference type="Proteomes" id="UP000603352">
    <property type="component" value="Unassembled WGS sequence"/>
</dbReference>